<dbReference type="Proteomes" id="UP000284375">
    <property type="component" value="Unassembled WGS sequence"/>
</dbReference>
<comment type="caution">
    <text evidence="2">The sequence shown here is derived from an EMBL/GenBank/DDBJ whole genome shotgun (WGS) entry which is preliminary data.</text>
</comment>
<keyword evidence="3" id="KW-1185">Reference proteome</keyword>
<dbReference type="EMBL" id="LJZO01000064">
    <property type="protein sequence ID" value="ROV88694.1"/>
    <property type="molecule type" value="Genomic_DNA"/>
</dbReference>
<proteinExistence type="predicted"/>
<evidence type="ECO:0000256" key="1">
    <source>
        <dbReference type="SAM" id="MobiDB-lite"/>
    </source>
</evidence>
<accession>A0A423VCR7</accession>
<feature type="region of interest" description="Disordered" evidence="1">
    <location>
        <begin position="90"/>
        <end position="114"/>
    </location>
</feature>
<evidence type="ECO:0000313" key="3">
    <source>
        <dbReference type="Proteomes" id="UP000284375"/>
    </source>
</evidence>
<feature type="compositionally biased region" description="Basic and acidic residues" evidence="1">
    <location>
        <begin position="95"/>
        <end position="105"/>
    </location>
</feature>
<protein>
    <submittedName>
        <fullName evidence="2">Uncharacterized protein</fullName>
    </submittedName>
</protein>
<dbReference type="AlphaFoldDB" id="A0A423VCR7"/>
<evidence type="ECO:0000313" key="2">
    <source>
        <dbReference type="EMBL" id="ROV88694.1"/>
    </source>
</evidence>
<reference evidence="2 3" key="1">
    <citation type="submission" date="2015-09" db="EMBL/GenBank/DDBJ databases">
        <title>Host preference determinants of Valsa canker pathogens revealed by comparative genomics.</title>
        <authorList>
            <person name="Yin Z."/>
            <person name="Huang L."/>
        </authorList>
    </citation>
    <scope>NUCLEOTIDE SEQUENCE [LARGE SCALE GENOMIC DNA]</scope>
    <source>
        <strain evidence="2 3">YSFL</strain>
    </source>
</reference>
<name>A0A423VCR7_CYTCH</name>
<organism evidence="2 3">
    <name type="scientific">Cytospora chrysosperma</name>
    <name type="common">Cytospora canker fungus</name>
    <name type="synonym">Sphaeria chrysosperma</name>
    <dbReference type="NCBI Taxonomy" id="252740"/>
    <lineage>
        <taxon>Eukaryota</taxon>
        <taxon>Fungi</taxon>
        <taxon>Dikarya</taxon>
        <taxon>Ascomycota</taxon>
        <taxon>Pezizomycotina</taxon>
        <taxon>Sordariomycetes</taxon>
        <taxon>Sordariomycetidae</taxon>
        <taxon>Diaporthales</taxon>
        <taxon>Cytosporaceae</taxon>
        <taxon>Cytospora</taxon>
    </lineage>
</organism>
<sequence length="176" mass="19542">MPPMGDEEVETEDEQISTICDGSKTLASLLALTTKLSELRLTGLKKQEEVVLNALAGVLHVNGMWKDLARGLENLMADGGHKGGWWSCDDDDLDEPGHEHSHGHDAQTAGGECPPRNIMALVMGDPHGKVDAMSDATFDWWLKVSEATGIHVWMRVSDWYKARDDKMKEEGWNWNS</sequence>
<gene>
    <name evidence="2" type="ORF">VSDG_09509</name>
</gene>